<gene>
    <name evidence="1" type="ORF">D0437_27250</name>
</gene>
<protein>
    <submittedName>
        <fullName evidence="1">Uncharacterized protein</fullName>
    </submittedName>
</protein>
<dbReference type="Proteomes" id="UP000321735">
    <property type="component" value="Chromosome"/>
</dbReference>
<dbReference type="AlphaFoldDB" id="A0A9X7M0Q9"/>
<sequence length="68" mass="8042">MFYNTYYNKTVPKCVCFLGTFQKCIFEVLKLIFHEISTVLKKRLSHRVLAVDRKVAIRIHQSEANFGF</sequence>
<name>A0A9X7M0Q9_BACCE</name>
<evidence type="ECO:0000313" key="1">
    <source>
        <dbReference type="EMBL" id="QDZ76551.1"/>
    </source>
</evidence>
<dbReference type="EMBL" id="CP031778">
    <property type="protein sequence ID" value="QDZ76551.1"/>
    <property type="molecule type" value="Genomic_DNA"/>
</dbReference>
<proteinExistence type="predicted"/>
<feature type="non-terminal residue" evidence="1">
    <location>
        <position position="68"/>
    </location>
</feature>
<reference evidence="1 2" key="1">
    <citation type="journal article" date="2019" name="Ecotoxicol. Environ. Saf.">
        <title>Microbial characterization of heavy metal resistant bacterial strains isolated from an electroplating wastewater treatment plant.</title>
        <authorList>
            <person name="Cai X."/>
            <person name="Zheng X."/>
            <person name="Zhang D."/>
            <person name="Iqbal W."/>
            <person name="Liu C."/>
            <person name="Yang B."/>
            <person name="Zhao X."/>
            <person name="Lu X."/>
            <person name="Mao Y."/>
        </authorList>
    </citation>
    <scope>NUCLEOTIDE SEQUENCE [LARGE SCALE GENOMIC DNA]</scope>
    <source>
        <strain evidence="1 2">Co1-1</strain>
    </source>
</reference>
<organism evidence="1 2">
    <name type="scientific">Bacillus cereus</name>
    <dbReference type="NCBI Taxonomy" id="1396"/>
    <lineage>
        <taxon>Bacteria</taxon>
        <taxon>Bacillati</taxon>
        <taxon>Bacillota</taxon>
        <taxon>Bacilli</taxon>
        <taxon>Bacillales</taxon>
        <taxon>Bacillaceae</taxon>
        <taxon>Bacillus</taxon>
        <taxon>Bacillus cereus group</taxon>
    </lineage>
</organism>
<evidence type="ECO:0000313" key="2">
    <source>
        <dbReference type="Proteomes" id="UP000321735"/>
    </source>
</evidence>
<accession>A0A9X7M0Q9</accession>